<dbReference type="HOGENOM" id="CLU_203722_0_0_12"/>
<name>D8IE94_BRAP9</name>
<dbReference type="AlphaFoldDB" id="D8IE94"/>
<protein>
    <recommendedName>
        <fullName evidence="3">TPR domain-containing protein</fullName>
    </recommendedName>
</protein>
<dbReference type="RefSeq" id="WP_013244417.1">
    <property type="nucleotide sequence ID" value="NC_014330.1"/>
</dbReference>
<sequence length="69" mass="8255">MIELERYFNIYGDATKALRECNYENASFLFNILLSFFEEDKESIKDYEHLKEVLKKNIEACDILKNNNI</sequence>
<evidence type="ECO:0008006" key="3">
    <source>
        <dbReference type="Google" id="ProtNLM"/>
    </source>
</evidence>
<keyword evidence="2" id="KW-1185">Reference proteome</keyword>
<dbReference type="EMBL" id="CP002025">
    <property type="protein sequence ID" value="ADK31467.1"/>
    <property type="molecule type" value="Genomic_DNA"/>
</dbReference>
<reference evidence="1 2" key="1">
    <citation type="journal article" date="2010" name="PLoS ONE">
        <title>The complete genome sequence of the pathogenic intestinal spirochete Brachyspira pilosicoli and comparison with other Brachyspira genomes.</title>
        <authorList>
            <person name="Wanchanthuek P."/>
            <person name="Bellgard M.I."/>
            <person name="La T."/>
            <person name="Ryan K."/>
            <person name="Moolhuijzen P."/>
            <person name="Chapman B."/>
            <person name="Black M."/>
            <person name="Schibeci D."/>
            <person name="Hunter A."/>
            <person name="Barrero R."/>
            <person name="Phillips N.D."/>
            <person name="Hampson D.J."/>
        </authorList>
    </citation>
    <scope>NUCLEOTIDE SEQUENCE [LARGE SCALE GENOMIC DNA]</scope>
    <source>
        <strain evidence="2">ATCC BAA-1826 / 95/1000</strain>
    </source>
</reference>
<organism evidence="1 2">
    <name type="scientific">Brachyspira pilosicoli (strain ATCC BAA-1826 / 95/1000)</name>
    <dbReference type="NCBI Taxonomy" id="759914"/>
    <lineage>
        <taxon>Bacteria</taxon>
        <taxon>Pseudomonadati</taxon>
        <taxon>Spirochaetota</taxon>
        <taxon>Spirochaetia</taxon>
        <taxon>Brachyspirales</taxon>
        <taxon>Brachyspiraceae</taxon>
        <taxon>Brachyspira</taxon>
    </lineage>
</organism>
<dbReference type="Proteomes" id="UP000000332">
    <property type="component" value="Chromosome"/>
</dbReference>
<gene>
    <name evidence="1" type="ordered locus">BP951000_1484</name>
</gene>
<dbReference type="GeneID" id="56440049"/>
<dbReference type="STRING" id="759914.BP951000_1484"/>
<evidence type="ECO:0000313" key="1">
    <source>
        <dbReference type="EMBL" id="ADK31467.1"/>
    </source>
</evidence>
<dbReference type="KEGG" id="bpo:BP951000_1484"/>
<proteinExistence type="predicted"/>
<dbReference type="InParanoid" id="D8IE94"/>
<accession>D8IE94</accession>
<evidence type="ECO:0000313" key="2">
    <source>
        <dbReference type="Proteomes" id="UP000000332"/>
    </source>
</evidence>